<keyword evidence="3" id="KW-1185">Reference proteome</keyword>
<evidence type="ECO:0000313" key="3">
    <source>
        <dbReference type="Proteomes" id="UP000316030"/>
    </source>
</evidence>
<proteinExistence type="predicted"/>
<dbReference type="Pfam" id="PF22262">
    <property type="entry name" value="DUF6950"/>
    <property type="match status" value="1"/>
</dbReference>
<evidence type="ECO:0000259" key="1">
    <source>
        <dbReference type="Pfam" id="PF22262"/>
    </source>
</evidence>
<gene>
    <name evidence="2" type="ORF">SAMN06265173_1542</name>
</gene>
<dbReference type="InterPro" id="IPR053802">
    <property type="entry name" value="DUF6950"/>
</dbReference>
<accession>A0A521FTH9</accession>
<dbReference type="AlphaFoldDB" id="A0A521FTH9"/>
<dbReference type="OrthoDB" id="6586924at2"/>
<name>A0A521FTH9_9RHOB</name>
<organism evidence="2 3">
    <name type="scientific">Thalassovita litoralis</name>
    <dbReference type="NCBI Taxonomy" id="1010611"/>
    <lineage>
        <taxon>Bacteria</taxon>
        <taxon>Pseudomonadati</taxon>
        <taxon>Pseudomonadota</taxon>
        <taxon>Alphaproteobacteria</taxon>
        <taxon>Rhodobacterales</taxon>
        <taxon>Roseobacteraceae</taxon>
        <taxon>Thalassovita</taxon>
    </lineage>
</organism>
<dbReference type="EMBL" id="FXTO01000054">
    <property type="protein sequence ID" value="SMO99446.1"/>
    <property type="molecule type" value="Genomic_DNA"/>
</dbReference>
<protein>
    <recommendedName>
        <fullName evidence="1">DUF6950 domain-containing protein</fullName>
    </recommendedName>
</protein>
<evidence type="ECO:0000313" key="2">
    <source>
        <dbReference type="EMBL" id="SMO99446.1"/>
    </source>
</evidence>
<sequence>MGPQESLNAFLKDVADRPFQWHVWDCFTFTNEAWRAMHGVGWADDWLGRYTEGGLYLRRDALRREFGFRTLDDALDHRLTRVSGLPPRGALVVTEDVQVWVIGAALGISLGLRAAFLGKHGVTTLSINQVRGGWL</sequence>
<feature type="domain" description="DUF6950" evidence="1">
    <location>
        <begin position="4"/>
        <end position="134"/>
    </location>
</feature>
<reference evidence="2 3" key="1">
    <citation type="submission" date="2017-05" db="EMBL/GenBank/DDBJ databases">
        <authorList>
            <person name="Varghese N."/>
            <person name="Submissions S."/>
        </authorList>
    </citation>
    <scope>NUCLEOTIDE SEQUENCE [LARGE SCALE GENOMIC DNA]</scope>
    <source>
        <strain evidence="2 3">DSM 29506</strain>
    </source>
</reference>
<dbReference type="RefSeq" id="WP_142495057.1">
    <property type="nucleotide sequence ID" value="NZ_FXTO01000054.1"/>
</dbReference>
<dbReference type="Proteomes" id="UP000316030">
    <property type="component" value="Unassembled WGS sequence"/>
</dbReference>